<proteinExistence type="predicted"/>
<name>A0A4Q2T0G7_9HYPH</name>
<dbReference type="CDD" id="cd08054">
    <property type="entry name" value="gp6"/>
    <property type="match status" value="1"/>
</dbReference>
<keyword evidence="2" id="KW-1185">Reference proteome</keyword>
<dbReference type="Gene3D" id="1.10.3230.30">
    <property type="entry name" value="Phage gp6-like head-tail connector protein"/>
    <property type="match status" value="1"/>
</dbReference>
<evidence type="ECO:0008006" key="3">
    <source>
        <dbReference type="Google" id="ProtNLM"/>
    </source>
</evidence>
<accession>A0A4Q2T0G7</accession>
<reference evidence="1 2" key="1">
    <citation type="submission" date="2019-01" db="EMBL/GenBank/DDBJ databases">
        <authorList>
            <person name="Deng T."/>
        </authorList>
    </citation>
    <scope>NUCLEOTIDE SEQUENCE [LARGE SCALE GENOMIC DNA]</scope>
    <source>
        <strain evidence="1 2">F8825</strain>
    </source>
</reference>
<sequence length="201" mass="21148">MIAPVLVTAADPIVTAAQAMRQCRIDADALDAGAMAEVTTLLEGYIAAATALLEGWNGILGGVCLGLQTWRQDYDDIAQCLSIPLAPVTGITSVTWRDSAGQVSTIDPAEYSLRTLSGGWSVCRFRDAYALPSDLDEVGAVSITFTAGYETVPAPIVQAILLTVGAWYENREETVIGVSAASLPEAVAVDRLVGAYKRVAL</sequence>
<dbReference type="NCBIfam" id="TIGR02215">
    <property type="entry name" value="phage_chp_gp8"/>
    <property type="match status" value="1"/>
</dbReference>
<dbReference type="AlphaFoldDB" id="A0A4Q2T0G7"/>
<dbReference type="OrthoDB" id="8452228at2"/>
<comment type="caution">
    <text evidence="1">The sequence shown here is derived from an EMBL/GenBank/DDBJ whole genome shotgun (WGS) entry which is preliminary data.</text>
</comment>
<dbReference type="RefSeq" id="WP_129333461.1">
    <property type="nucleotide sequence ID" value="NZ_SDVB01000253.1"/>
</dbReference>
<dbReference type="InterPro" id="IPR011738">
    <property type="entry name" value="Phage_CHP"/>
</dbReference>
<dbReference type="Proteomes" id="UP000291088">
    <property type="component" value="Unassembled WGS sequence"/>
</dbReference>
<evidence type="ECO:0000313" key="1">
    <source>
        <dbReference type="EMBL" id="RYC10069.1"/>
    </source>
</evidence>
<protein>
    <recommendedName>
        <fullName evidence="3">PhiE125 gp8 family phage protein</fullName>
    </recommendedName>
</protein>
<gene>
    <name evidence="1" type="ORF">EUU22_18520</name>
</gene>
<dbReference type="EMBL" id="SDVB01000253">
    <property type="protein sequence ID" value="RYC10069.1"/>
    <property type="molecule type" value="Genomic_DNA"/>
</dbReference>
<organism evidence="1 2">
    <name type="scientific">Ciceribacter ferrooxidans</name>
    <dbReference type="NCBI Taxonomy" id="2509717"/>
    <lineage>
        <taxon>Bacteria</taxon>
        <taxon>Pseudomonadati</taxon>
        <taxon>Pseudomonadota</taxon>
        <taxon>Alphaproteobacteria</taxon>
        <taxon>Hyphomicrobiales</taxon>
        <taxon>Rhizobiaceae</taxon>
        <taxon>Ciceribacter</taxon>
    </lineage>
</organism>
<evidence type="ECO:0000313" key="2">
    <source>
        <dbReference type="Proteomes" id="UP000291088"/>
    </source>
</evidence>